<dbReference type="SUPFAM" id="SSF57256">
    <property type="entry name" value="Elafin-like"/>
    <property type="match status" value="2"/>
</dbReference>
<dbReference type="GO" id="GO:0004867">
    <property type="term" value="F:serine-type endopeptidase inhibitor activity"/>
    <property type="evidence" value="ECO:0007669"/>
    <property type="project" value="TreeGrafter"/>
</dbReference>
<dbReference type="InterPro" id="IPR008197">
    <property type="entry name" value="WAP_dom"/>
</dbReference>
<dbReference type="PANTHER" id="PTHR19441">
    <property type="entry name" value="WHEY ACDIC PROTEIN WAP"/>
    <property type="match status" value="1"/>
</dbReference>
<dbReference type="GO" id="GO:0019731">
    <property type="term" value="P:antibacterial humoral response"/>
    <property type="evidence" value="ECO:0007669"/>
    <property type="project" value="TreeGrafter"/>
</dbReference>
<evidence type="ECO:0000313" key="6">
    <source>
        <dbReference type="Proteomes" id="UP000828390"/>
    </source>
</evidence>
<sequence>MKQGQCPDARPPKGISTICLVGCQGDDSCPGEQKCCRYGCQISCTNPVGKSCNYKGRVYKDGAQFKDKCNTCRCINGAVPCTKIGCQGKTGVCPAPRGFGICIHKCSSDYDCPDVQKCCSNGCGKVCLKPTQSGCLVNGVNYNEGATVPSKKANPCESCTCQNGSVQCEMMACPACVGYTPSGQCCPICGSWPHDIQ</sequence>
<dbReference type="GO" id="GO:0045087">
    <property type="term" value="P:innate immune response"/>
    <property type="evidence" value="ECO:0007669"/>
    <property type="project" value="TreeGrafter"/>
</dbReference>
<dbReference type="Gene3D" id="2.10.70.10">
    <property type="entry name" value="Complement Module, domain 1"/>
    <property type="match status" value="2"/>
</dbReference>
<evidence type="ECO:0000259" key="4">
    <source>
        <dbReference type="PROSITE" id="PS51390"/>
    </source>
</evidence>
<evidence type="ECO:0000256" key="1">
    <source>
        <dbReference type="ARBA" id="ARBA00022729"/>
    </source>
</evidence>
<dbReference type="InterPro" id="IPR001007">
    <property type="entry name" value="VWF_dom"/>
</dbReference>
<feature type="domain" description="WAP" evidence="4">
    <location>
        <begin position="1"/>
        <end position="48"/>
    </location>
</feature>
<dbReference type="AlphaFoldDB" id="A0A9D4NBQ1"/>
<accession>A0A9D4NBQ1</accession>
<keyword evidence="6" id="KW-1185">Reference proteome</keyword>
<dbReference type="SMART" id="SM00214">
    <property type="entry name" value="VWC"/>
    <property type="match status" value="2"/>
</dbReference>
<dbReference type="PROSITE" id="PS51390">
    <property type="entry name" value="WAP"/>
    <property type="match status" value="2"/>
</dbReference>
<reference evidence="5" key="1">
    <citation type="journal article" date="2019" name="bioRxiv">
        <title>The Genome of the Zebra Mussel, Dreissena polymorpha: A Resource for Invasive Species Research.</title>
        <authorList>
            <person name="McCartney M.A."/>
            <person name="Auch B."/>
            <person name="Kono T."/>
            <person name="Mallez S."/>
            <person name="Zhang Y."/>
            <person name="Obille A."/>
            <person name="Becker A."/>
            <person name="Abrahante J.E."/>
            <person name="Garbe J."/>
            <person name="Badalamenti J.P."/>
            <person name="Herman A."/>
            <person name="Mangelson H."/>
            <person name="Liachko I."/>
            <person name="Sullivan S."/>
            <person name="Sone E.D."/>
            <person name="Koren S."/>
            <person name="Silverstein K.A.T."/>
            <person name="Beckman K.B."/>
            <person name="Gohl D.M."/>
        </authorList>
    </citation>
    <scope>NUCLEOTIDE SEQUENCE</scope>
    <source>
        <strain evidence="5">Duluth1</strain>
        <tissue evidence="5">Whole animal</tissue>
    </source>
</reference>
<feature type="domain" description="WAP" evidence="4">
    <location>
        <begin position="86"/>
        <end position="131"/>
    </location>
</feature>
<dbReference type="Gene3D" id="4.10.75.10">
    <property type="entry name" value="Elafin-like"/>
    <property type="match status" value="2"/>
</dbReference>
<evidence type="ECO:0000256" key="2">
    <source>
        <dbReference type="ARBA" id="ARBA00023157"/>
    </source>
</evidence>
<dbReference type="Pfam" id="PF00095">
    <property type="entry name" value="WAP"/>
    <property type="match status" value="2"/>
</dbReference>
<gene>
    <name evidence="5" type="ORF">DPMN_014822</name>
</gene>
<dbReference type="Pfam" id="PF05375">
    <property type="entry name" value="Pacifastin_I"/>
    <property type="match status" value="1"/>
</dbReference>
<evidence type="ECO:0008006" key="7">
    <source>
        <dbReference type="Google" id="ProtNLM"/>
    </source>
</evidence>
<feature type="domain" description="VWFC" evidence="3">
    <location>
        <begin position="133"/>
        <end position="190"/>
    </location>
</feature>
<reference evidence="5" key="2">
    <citation type="submission" date="2020-11" db="EMBL/GenBank/DDBJ databases">
        <authorList>
            <person name="McCartney M.A."/>
            <person name="Auch B."/>
            <person name="Kono T."/>
            <person name="Mallez S."/>
            <person name="Becker A."/>
            <person name="Gohl D.M."/>
            <person name="Silverstein K.A.T."/>
            <person name="Koren S."/>
            <person name="Bechman K.B."/>
            <person name="Herman A."/>
            <person name="Abrahante J.E."/>
            <person name="Garbe J."/>
        </authorList>
    </citation>
    <scope>NUCLEOTIDE SEQUENCE</scope>
    <source>
        <strain evidence="5">Duluth1</strain>
        <tissue evidence="5">Whole animal</tissue>
    </source>
</reference>
<dbReference type="Proteomes" id="UP000828390">
    <property type="component" value="Unassembled WGS sequence"/>
</dbReference>
<dbReference type="SUPFAM" id="SSF57603">
    <property type="entry name" value="FnI-like domain"/>
    <property type="match status" value="1"/>
</dbReference>
<dbReference type="PROSITE" id="PS50184">
    <property type="entry name" value="VWFC_2"/>
    <property type="match status" value="1"/>
</dbReference>
<dbReference type="EMBL" id="JAIWYP010000001">
    <property type="protein sequence ID" value="KAH3890734.1"/>
    <property type="molecule type" value="Genomic_DNA"/>
</dbReference>
<comment type="caution">
    <text evidence="5">The sequence shown here is derived from an EMBL/GenBank/DDBJ whole genome shotgun (WGS) entry which is preliminary data.</text>
</comment>
<proteinExistence type="predicted"/>
<dbReference type="InterPro" id="IPR050514">
    <property type="entry name" value="WAP_four-disulfide_core"/>
</dbReference>
<dbReference type="SMART" id="SM00215">
    <property type="entry name" value="VWC_out"/>
    <property type="match status" value="1"/>
</dbReference>
<name>A0A9D4NBQ1_DREPO</name>
<evidence type="ECO:0000259" key="3">
    <source>
        <dbReference type="PROSITE" id="PS50184"/>
    </source>
</evidence>
<dbReference type="SMART" id="SM00217">
    <property type="entry name" value="WAP"/>
    <property type="match status" value="2"/>
</dbReference>
<dbReference type="InterPro" id="IPR008037">
    <property type="entry name" value="Pacifastin_dom"/>
</dbReference>
<evidence type="ECO:0000313" key="5">
    <source>
        <dbReference type="EMBL" id="KAH3890734.1"/>
    </source>
</evidence>
<keyword evidence="1" id="KW-0732">Signal</keyword>
<dbReference type="Pfam" id="PF23334">
    <property type="entry name" value="VWC2L_2nd"/>
    <property type="match status" value="1"/>
</dbReference>
<dbReference type="InterPro" id="IPR036645">
    <property type="entry name" value="Elafin-like_sf"/>
</dbReference>
<keyword evidence="2" id="KW-1015">Disulfide bond</keyword>
<protein>
    <recommendedName>
        <fullName evidence="7">Kielin/chordin-like protein</fullName>
    </recommendedName>
</protein>
<dbReference type="PANTHER" id="PTHR19441:SF30">
    <property type="entry name" value="ELAFIN"/>
    <property type="match status" value="1"/>
</dbReference>
<dbReference type="PRINTS" id="PR00003">
    <property type="entry name" value="4DISULPHCORE"/>
</dbReference>
<dbReference type="GO" id="GO:0005615">
    <property type="term" value="C:extracellular space"/>
    <property type="evidence" value="ECO:0007669"/>
    <property type="project" value="TreeGrafter"/>
</dbReference>
<organism evidence="5 6">
    <name type="scientific">Dreissena polymorpha</name>
    <name type="common">Zebra mussel</name>
    <name type="synonym">Mytilus polymorpha</name>
    <dbReference type="NCBI Taxonomy" id="45954"/>
    <lineage>
        <taxon>Eukaryota</taxon>
        <taxon>Metazoa</taxon>
        <taxon>Spiralia</taxon>
        <taxon>Lophotrochozoa</taxon>
        <taxon>Mollusca</taxon>
        <taxon>Bivalvia</taxon>
        <taxon>Autobranchia</taxon>
        <taxon>Heteroconchia</taxon>
        <taxon>Euheterodonta</taxon>
        <taxon>Imparidentia</taxon>
        <taxon>Neoheterodontei</taxon>
        <taxon>Myida</taxon>
        <taxon>Dreissenoidea</taxon>
        <taxon>Dreissenidae</taxon>
        <taxon>Dreissena</taxon>
    </lineage>
</organism>